<reference evidence="8 9" key="1">
    <citation type="journal article" date="2018" name="Biotechnol. Adv.">
        <title>Improved genomic resources and new bioinformatic workflow for the carcinogenic parasite Clonorchis sinensis: Biotechnological implications.</title>
        <authorList>
            <person name="Wang D."/>
            <person name="Korhonen P.K."/>
            <person name="Gasser R.B."/>
            <person name="Young N.D."/>
        </authorList>
    </citation>
    <scope>NUCLEOTIDE SEQUENCE [LARGE SCALE GENOMIC DNA]</scope>
    <source>
        <strain evidence="8">Cs-k2</strain>
    </source>
</reference>
<evidence type="ECO:0000256" key="4">
    <source>
        <dbReference type="ARBA" id="ARBA00022840"/>
    </source>
</evidence>
<evidence type="ECO:0000256" key="6">
    <source>
        <dbReference type="ARBA" id="ARBA00023014"/>
    </source>
</evidence>
<evidence type="ECO:0000256" key="2">
    <source>
        <dbReference type="ARBA" id="ARBA00022723"/>
    </source>
</evidence>
<sequence>MHSVAFRPAASGLFCYCVANDLQCLRVVRRTLAAVKLPLPEVRNILMVSSAKGGVGKSTVAVNLSLALKNRLHGEPIGLLDLDVFGPSIPRMMGLDGLKPEIDSKKRIIPLTSYGIKCMSMGFLVDSDSAVVWRGLMVMSAVQQLLRQVIWGPLHTLVIDMPPGTGDVQLSLCQNVPIQGVLIVTTPQTLATSDTRRGIQMLKTLNVPIYGIVENMTEFICPACGHHSPLFGHQKDGPGSTVSGGDRLAEATGLSVLARIPIDPELIQSADAGKPLMFTAPQSEVGCLYDQLAEHIIKCQNQTVHTTLSSKNTY</sequence>
<dbReference type="GO" id="GO:0016226">
    <property type="term" value="P:iron-sulfur cluster assembly"/>
    <property type="evidence" value="ECO:0007669"/>
    <property type="project" value="InterPro"/>
</dbReference>
<organism evidence="8 9">
    <name type="scientific">Clonorchis sinensis</name>
    <name type="common">Chinese liver fluke</name>
    <dbReference type="NCBI Taxonomy" id="79923"/>
    <lineage>
        <taxon>Eukaryota</taxon>
        <taxon>Metazoa</taxon>
        <taxon>Spiralia</taxon>
        <taxon>Lophotrochozoa</taxon>
        <taxon>Platyhelminthes</taxon>
        <taxon>Trematoda</taxon>
        <taxon>Digenea</taxon>
        <taxon>Opisthorchiida</taxon>
        <taxon>Opisthorchiata</taxon>
        <taxon>Opisthorchiidae</taxon>
        <taxon>Clonorchis</taxon>
    </lineage>
</organism>
<dbReference type="Gene3D" id="3.40.50.300">
    <property type="entry name" value="P-loop containing nucleotide triphosphate hydrolases"/>
    <property type="match status" value="1"/>
</dbReference>
<comment type="similarity">
    <text evidence="7">Belongs to the Mrp/NBP35 ATP-binding proteins family.</text>
</comment>
<dbReference type="Pfam" id="PF10609">
    <property type="entry name" value="ParA"/>
    <property type="match status" value="1"/>
</dbReference>
<dbReference type="GO" id="GO:0005524">
    <property type="term" value="F:ATP binding"/>
    <property type="evidence" value="ECO:0007669"/>
    <property type="project" value="UniProtKB-KW"/>
</dbReference>
<evidence type="ECO:0000313" key="8">
    <source>
        <dbReference type="EMBL" id="KAG5454359.1"/>
    </source>
</evidence>
<dbReference type="GO" id="GO:0046872">
    <property type="term" value="F:metal ion binding"/>
    <property type="evidence" value="ECO:0007669"/>
    <property type="project" value="UniProtKB-KW"/>
</dbReference>
<gene>
    <name evidence="8" type="ORF">CSKR_113905</name>
</gene>
<evidence type="ECO:0000256" key="7">
    <source>
        <dbReference type="ARBA" id="ARBA00024036"/>
    </source>
</evidence>
<dbReference type="HAMAP" id="MF_02040">
    <property type="entry name" value="Mrp_NBP35"/>
    <property type="match status" value="1"/>
</dbReference>
<keyword evidence="3" id="KW-0547">Nucleotide-binding</keyword>
<dbReference type="CDD" id="cd02037">
    <property type="entry name" value="Mrp_NBP35"/>
    <property type="match status" value="1"/>
</dbReference>
<dbReference type="EMBL" id="NIRI02000010">
    <property type="protein sequence ID" value="KAG5454359.1"/>
    <property type="molecule type" value="Genomic_DNA"/>
</dbReference>
<dbReference type="GO" id="GO:0032981">
    <property type="term" value="P:mitochondrial respiratory chain complex I assembly"/>
    <property type="evidence" value="ECO:0007669"/>
    <property type="project" value="TreeGrafter"/>
</dbReference>
<evidence type="ECO:0000256" key="1">
    <source>
        <dbReference type="ARBA" id="ARBA00022485"/>
    </source>
</evidence>
<evidence type="ECO:0000256" key="5">
    <source>
        <dbReference type="ARBA" id="ARBA00023004"/>
    </source>
</evidence>
<dbReference type="Proteomes" id="UP000286415">
    <property type="component" value="Unassembled WGS sequence"/>
</dbReference>
<dbReference type="PANTHER" id="PTHR42961">
    <property type="entry name" value="IRON-SULFUR PROTEIN NUBPL"/>
    <property type="match status" value="1"/>
</dbReference>
<keyword evidence="1" id="KW-0004">4Fe-4S</keyword>
<dbReference type="GO" id="GO:0140663">
    <property type="term" value="F:ATP-dependent FeS chaperone activity"/>
    <property type="evidence" value="ECO:0007669"/>
    <property type="project" value="InterPro"/>
</dbReference>
<keyword evidence="5" id="KW-0408">Iron</keyword>
<dbReference type="SUPFAM" id="SSF52540">
    <property type="entry name" value="P-loop containing nucleoside triphosphate hydrolases"/>
    <property type="match status" value="1"/>
</dbReference>
<dbReference type="GO" id="GO:0005739">
    <property type="term" value="C:mitochondrion"/>
    <property type="evidence" value="ECO:0007669"/>
    <property type="project" value="TreeGrafter"/>
</dbReference>
<dbReference type="InterPro" id="IPR044304">
    <property type="entry name" value="NUBPL-like"/>
</dbReference>
<dbReference type="PANTHER" id="PTHR42961:SF2">
    <property type="entry name" value="IRON-SULFUR PROTEIN NUBPL"/>
    <property type="match status" value="1"/>
</dbReference>
<keyword evidence="6" id="KW-0411">Iron-sulfur</keyword>
<evidence type="ECO:0000256" key="3">
    <source>
        <dbReference type="ARBA" id="ARBA00022741"/>
    </source>
</evidence>
<dbReference type="GO" id="GO:0051539">
    <property type="term" value="F:4 iron, 4 sulfur cluster binding"/>
    <property type="evidence" value="ECO:0007669"/>
    <property type="project" value="UniProtKB-KW"/>
</dbReference>
<dbReference type="InterPro" id="IPR027417">
    <property type="entry name" value="P-loop_NTPase"/>
</dbReference>
<dbReference type="OrthoDB" id="1741334at2759"/>
<dbReference type="FunFam" id="3.40.50.300:FF:001278">
    <property type="entry name" value="Iron-sulfur cluster carrier protein"/>
    <property type="match status" value="1"/>
</dbReference>
<proteinExistence type="inferred from homology"/>
<keyword evidence="4" id="KW-0067">ATP-binding</keyword>
<accession>A0A8T1MZA7</accession>
<dbReference type="InterPro" id="IPR033756">
    <property type="entry name" value="YlxH/NBP35"/>
</dbReference>
<evidence type="ECO:0000313" key="9">
    <source>
        <dbReference type="Proteomes" id="UP000286415"/>
    </source>
</evidence>
<reference evidence="8 9" key="2">
    <citation type="journal article" date="2021" name="Genomics">
        <title>High-quality reference genome for Clonorchis sinensis.</title>
        <authorList>
            <person name="Young N.D."/>
            <person name="Stroehlein A.J."/>
            <person name="Kinkar L."/>
            <person name="Wang T."/>
            <person name="Sohn W.M."/>
            <person name="Chang B.C.H."/>
            <person name="Kaur P."/>
            <person name="Weisz D."/>
            <person name="Dudchenko O."/>
            <person name="Aiden E.L."/>
            <person name="Korhonen P.K."/>
            <person name="Gasser R.B."/>
        </authorList>
    </citation>
    <scope>NUCLEOTIDE SEQUENCE [LARGE SCALE GENOMIC DNA]</scope>
    <source>
        <strain evidence="8">Cs-k2</strain>
    </source>
</reference>
<dbReference type="AlphaFoldDB" id="A0A8T1MZA7"/>
<dbReference type="InterPro" id="IPR019591">
    <property type="entry name" value="Mrp/NBP35_ATP-bd"/>
</dbReference>
<name>A0A8T1MZA7_CLOSI</name>
<keyword evidence="2" id="KW-0479">Metal-binding</keyword>
<comment type="caution">
    <text evidence="8">The sequence shown here is derived from an EMBL/GenBank/DDBJ whole genome shotgun (WGS) entry which is preliminary data.</text>
</comment>
<keyword evidence="9" id="KW-1185">Reference proteome</keyword>
<protein>
    <submittedName>
        <fullName evidence="8">Iron-sulfur protein nubpl</fullName>
    </submittedName>
</protein>